<keyword evidence="4 9" id="KW-0812">Transmembrane</keyword>
<proteinExistence type="inferred from homology"/>
<evidence type="ECO:0000256" key="3">
    <source>
        <dbReference type="ARBA" id="ARBA00022475"/>
    </source>
</evidence>
<dbReference type="PANTHER" id="PTHR11893">
    <property type="entry name" value="INNEXIN"/>
    <property type="match status" value="1"/>
</dbReference>
<dbReference type="GO" id="GO:0005886">
    <property type="term" value="C:plasma membrane"/>
    <property type="evidence" value="ECO:0007669"/>
    <property type="project" value="UniProtKB-SubCell"/>
</dbReference>
<dbReference type="EMBL" id="CAJOBA010054970">
    <property type="protein sequence ID" value="CAF4279363.1"/>
    <property type="molecule type" value="Genomic_DNA"/>
</dbReference>
<feature type="transmembrane region" description="Helical" evidence="9">
    <location>
        <begin position="83"/>
        <end position="105"/>
    </location>
</feature>
<dbReference type="GO" id="GO:0034220">
    <property type="term" value="P:monoatomic ion transmembrane transport"/>
    <property type="evidence" value="ECO:0007669"/>
    <property type="project" value="UniProtKB-KW"/>
</dbReference>
<name>A0A8S2TFY0_9BILA</name>
<feature type="transmembrane region" description="Helical" evidence="9">
    <location>
        <begin position="181"/>
        <end position="202"/>
    </location>
</feature>
<evidence type="ECO:0000313" key="11">
    <source>
        <dbReference type="EMBL" id="CAF4279363.1"/>
    </source>
</evidence>
<feature type="transmembrane region" description="Helical" evidence="9">
    <location>
        <begin position="33"/>
        <end position="52"/>
    </location>
</feature>
<comment type="subcellular location">
    <subcellularLocation>
        <location evidence="1 9">Cell membrane</location>
        <topology evidence="1 9">Multi-pass membrane protein</topology>
    </subcellularLocation>
</comment>
<dbReference type="EMBL" id="CAJNOK010033012">
    <property type="protein sequence ID" value="CAF1490112.1"/>
    <property type="molecule type" value="Genomic_DNA"/>
</dbReference>
<keyword evidence="5 9" id="KW-1133">Transmembrane helix</keyword>
<keyword evidence="8 9" id="KW-0407">Ion channel</keyword>
<feature type="transmembrane region" description="Helical" evidence="9">
    <location>
        <begin position="240"/>
        <end position="264"/>
    </location>
</feature>
<dbReference type="Pfam" id="PF00876">
    <property type="entry name" value="Innexin"/>
    <property type="match status" value="2"/>
</dbReference>
<gene>
    <name evidence="9" type="primary">inx</name>
    <name evidence="10" type="ORF">OVA965_LOCUS36456</name>
    <name evidence="11" type="ORF">TMI583_LOCUS37465</name>
</gene>
<evidence type="ECO:0000256" key="5">
    <source>
        <dbReference type="ARBA" id="ARBA00022989"/>
    </source>
</evidence>
<dbReference type="Proteomes" id="UP000682733">
    <property type="component" value="Unassembled WGS sequence"/>
</dbReference>
<evidence type="ECO:0000256" key="1">
    <source>
        <dbReference type="ARBA" id="ARBA00004651"/>
    </source>
</evidence>
<dbReference type="AlphaFoldDB" id="A0A8S2TFY0"/>
<comment type="similarity">
    <text evidence="9">Belongs to the pannexin family.</text>
</comment>
<keyword evidence="7 9" id="KW-0472">Membrane</keyword>
<dbReference type="PANTHER" id="PTHR11893:SF36">
    <property type="entry name" value="INNEXIN-5"/>
    <property type="match status" value="1"/>
</dbReference>
<evidence type="ECO:0000256" key="6">
    <source>
        <dbReference type="ARBA" id="ARBA00023065"/>
    </source>
</evidence>
<keyword evidence="3" id="KW-1003">Cell membrane</keyword>
<comment type="caution">
    <text evidence="11">The sequence shown here is derived from an EMBL/GenBank/DDBJ whole genome shotgun (WGS) entry which is preliminary data.</text>
</comment>
<comment type="function">
    <text evidence="9">Structural component of the gap junctions.</text>
</comment>
<evidence type="ECO:0000313" key="10">
    <source>
        <dbReference type="EMBL" id="CAF1490112.1"/>
    </source>
</evidence>
<reference evidence="11" key="1">
    <citation type="submission" date="2021-02" db="EMBL/GenBank/DDBJ databases">
        <authorList>
            <person name="Nowell W R."/>
        </authorList>
    </citation>
    <scope>NUCLEOTIDE SEQUENCE</scope>
</reference>
<evidence type="ECO:0000256" key="2">
    <source>
        <dbReference type="ARBA" id="ARBA00022448"/>
    </source>
</evidence>
<evidence type="ECO:0000256" key="9">
    <source>
        <dbReference type="RuleBase" id="RU010713"/>
    </source>
</evidence>
<feature type="non-terminal residue" evidence="11">
    <location>
        <position position="1"/>
    </location>
</feature>
<organism evidence="11 12">
    <name type="scientific">Didymodactylos carnosus</name>
    <dbReference type="NCBI Taxonomy" id="1234261"/>
    <lineage>
        <taxon>Eukaryota</taxon>
        <taxon>Metazoa</taxon>
        <taxon>Spiralia</taxon>
        <taxon>Gnathifera</taxon>
        <taxon>Rotifera</taxon>
        <taxon>Eurotatoria</taxon>
        <taxon>Bdelloidea</taxon>
        <taxon>Philodinida</taxon>
        <taxon>Philodinidae</taxon>
        <taxon>Didymodactylos</taxon>
    </lineage>
</organism>
<protein>
    <recommendedName>
        <fullName evidence="9">Innexin</fullName>
    </recommendedName>
</protein>
<dbReference type="GO" id="GO:0005921">
    <property type="term" value="C:gap junction"/>
    <property type="evidence" value="ECO:0007669"/>
    <property type="project" value="UniProtKB-UniRule"/>
</dbReference>
<keyword evidence="2 9" id="KW-0813">Transport</keyword>
<evidence type="ECO:0000256" key="8">
    <source>
        <dbReference type="ARBA" id="ARBA00023303"/>
    </source>
</evidence>
<dbReference type="GO" id="GO:0005243">
    <property type="term" value="F:gap junction channel activity"/>
    <property type="evidence" value="ECO:0007669"/>
    <property type="project" value="TreeGrafter"/>
</dbReference>
<keyword evidence="6 9" id="KW-0406">Ion transport</keyword>
<evidence type="ECO:0000256" key="7">
    <source>
        <dbReference type="ARBA" id="ARBA00023136"/>
    </source>
</evidence>
<dbReference type="InterPro" id="IPR000990">
    <property type="entry name" value="Innexin"/>
</dbReference>
<evidence type="ECO:0000256" key="4">
    <source>
        <dbReference type="ARBA" id="ARBA00022692"/>
    </source>
</evidence>
<evidence type="ECO:0000313" key="12">
    <source>
        <dbReference type="Proteomes" id="UP000682733"/>
    </source>
</evidence>
<sequence length="279" mass="32436">SMTAILQTVKSIASSTKCNEDEYDKLNRTYSTAILLCVLFIISSTTLFGAQIQCYSKELPDKMTVNYLNSECWLTKTGSYHQWTYLILLGMMLCFWIPSIVWDFISSTIGMNWSLLSKQSMVNVTKSQRLDIIQDAADQIHRHISYFQPYGDYRRQSTLGVFKRPFTAIHKNSYLLCHCYLFIKLLNLINIVGQLTLLHILFDIRLYTLDWLTKNFPTKIYCLVETERVGFSVGSRSPAFAIHAECVFHLNMYLGVIYLIFGYWSNHLSNVQKFRQKTK</sequence>
<accession>A0A8S2TFY0</accession>
<dbReference type="PROSITE" id="PS51013">
    <property type="entry name" value="PANNEXIN"/>
    <property type="match status" value="1"/>
</dbReference>
<dbReference type="Proteomes" id="UP000677228">
    <property type="component" value="Unassembled WGS sequence"/>
</dbReference>